<sequence>MRHQVFGFETADEWRSRIHIDNRAALLEHLDGIPLGDYDHRIIDWLACWDVPTIAVVASLLRRAWWAGHGSACDAHRPGRPR</sequence>
<dbReference type="STRING" id="366584.SAMN05216377_10944"/>
<dbReference type="AlphaFoldDB" id="A0A1G7RL96"/>
<evidence type="ECO:0000313" key="1">
    <source>
        <dbReference type="EMBL" id="SDG10830.1"/>
    </source>
</evidence>
<dbReference type="OrthoDB" id="3698588at2"/>
<proteinExistence type="predicted"/>
<evidence type="ECO:0000313" key="2">
    <source>
        <dbReference type="Proteomes" id="UP000198967"/>
    </source>
</evidence>
<dbReference type="RefSeq" id="WP_093084458.1">
    <property type="nucleotide sequence ID" value="NZ_FNBE01000009.1"/>
</dbReference>
<dbReference type="Proteomes" id="UP000198967">
    <property type="component" value="Unassembled WGS sequence"/>
</dbReference>
<dbReference type="EMBL" id="FNBE01000009">
    <property type="protein sequence ID" value="SDG10830.1"/>
    <property type="molecule type" value="Genomic_DNA"/>
</dbReference>
<accession>A0A1G7RL96</accession>
<name>A0A1G7RL96_PSEOR</name>
<gene>
    <name evidence="1" type="ORF">SAMN05216377_10944</name>
</gene>
<keyword evidence="2" id="KW-1185">Reference proteome</keyword>
<protein>
    <submittedName>
        <fullName evidence="1">Uncharacterized protein</fullName>
    </submittedName>
</protein>
<organism evidence="1 2">
    <name type="scientific">Pseudonocardia oroxyli</name>
    <dbReference type="NCBI Taxonomy" id="366584"/>
    <lineage>
        <taxon>Bacteria</taxon>
        <taxon>Bacillati</taxon>
        <taxon>Actinomycetota</taxon>
        <taxon>Actinomycetes</taxon>
        <taxon>Pseudonocardiales</taxon>
        <taxon>Pseudonocardiaceae</taxon>
        <taxon>Pseudonocardia</taxon>
    </lineage>
</organism>
<reference evidence="1 2" key="1">
    <citation type="submission" date="2016-10" db="EMBL/GenBank/DDBJ databases">
        <authorList>
            <person name="de Groot N.N."/>
        </authorList>
    </citation>
    <scope>NUCLEOTIDE SEQUENCE [LARGE SCALE GENOMIC DNA]</scope>
    <source>
        <strain evidence="1 2">CGMCC 4.3143</strain>
    </source>
</reference>